<accession>A0A326TWU6</accession>
<sequence length="276" mass="30477">MKLFSPGSGCALLVLLLSVLSCCSLMQALLPQVREQGPPTTLNGRELAARVVRAATEMGKHLSGNPDTQYHPERFPQNVQTYWNQVCPVSSDCYSLWQPGRLQCVFLVTGAYAAAGSPLPAAPNASDFWEVYAHFPGWQRIPVGKGLPAPGDILVWRGGTYGHVAIVREITRPTASHPGKLTFIQANGPRAFDEHSLLPSLHPVTWPGFEVLGYLRPIAQLGRICPTPPMWSWPGRPRTRQACEGNRFPGFCAKSTRKAATIRWRFLRQEQQVSPN</sequence>
<evidence type="ECO:0000259" key="1">
    <source>
        <dbReference type="PROSITE" id="PS50911"/>
    </source>
</evidence>
<name>A0A326TWU6_THEHA</name>
<proteinExistence type="predicted"/>
<protein>
    <submittedName>
        <fullName evidence="2">CHAP domain-containing protein</fullName>
    </submittedName>
</protein>
<evidence type="ECO:0000313" key="2">
    <source>
        <dbReference type="EMBL" id="PZW20729.1"/>
    </source>
</evidence>
<keyword evidence="3" id="KW-1185">Reference proteome</keyword>
<dbReference type="PROSITE" id="PS51257">
    <property type="entry name" value="PROKAR_LIPOPROTEIN"/>
    <property type="match status" value="1"/>
</dbReference>
<dbReference type="EMBL" id="QKUF01000041">
    <property type="protein sequence ID" value="PZW20729.1"/>
    <property type="molecule type" value="Genomic_DNA"/>
</dbReference>
<dbReference type="Proteomes" id="UP000248806">
    <property type="component" value="Unassembled WGS sequence"/>
</dbReference>
<evidence type="ECO:0000313" key="3">
    <source>
        <dbReference type="Proteomes" id="UP000248806"/>
    </source>
</evidence>
<dbReference type="Pfam" id="PF05257">
    <property type="entry name" value="CHAP"/>
    <property type="match status" value="1"/>
</dbReference>
<dbReference type="InterPro" id="IPR038765">
    <property type="entry name" value="Papain-like_cys_pep_sf"/>
</dbReference>
<gene>
    <name evidence="2" type="ORF">EI42_05875</name>
</gene>
<dbReference type="InterPro" id="IPR007921">
    <property type="entry name" value="CHAP_dom"/>
</dbReference>
<dbReference type="PROSITE" id="PS50911">
    <property type="entry name" value="CHAP"/>
    <property type="match status" value="1"/>
</dbReference>
<organism evidence="2 3">
    <name type="scientific">Thermosporothrix hazakensis</name>
    <dbReference type="NCBI Taxonomy" id="644383"/>
    <lineage>
        <taxon>Bacteria</taxon>
        <taxon>Bacillati</taxon>
        <taxon>Chloroflexota</taxon>
        <taxon>Ktedonobacteria</taxon>
        <taxon>Ktedonobacterales</taxon>
        <taxon>Thermosporotrichaceae</taxon>
        <taxon>Thermosporothrix</taxon>
    </lineage>
</organism>
<dbReference type="SUPFAM" id="SSF54001">
    <property type="entry name" value="Cysteine proteinases"/>
    <property type="match status" value="1"/>
</dbReference>
<reference evidence="2 3" key="1">
    <citation type="submission" date="2018-06" db="EMBL/GenBank/DDBJ databases">
        <title>Genomic Encyclopedia of Archaeal and Bacterial Type Strains, Phase II (KMG-II): from individual species to whole genera.</title>
        <authorList>
            <person name="Goeker M."/>
        </authorList>
    </citation>
    <scope>NUCLEOTIDE SEQUENCE [LARGE SCALE GENOMIC DNA]</scope>
    <source>
        <strain evidence="2 3">ATCC BAA-1881</strain>
    </source>
</reference>
<comment type="caution">
    <text evidence="2">The sequence shown here is derived from an EMBL/GenBank/DDBJ whole genome shotgun (WGS) entry which is preliminary data.</text>
</comment>
<dbReference type="Gene3D" id="3.90.1720.10">
    <property type="entry name" value="endopeptidase domain like (from Nostoc punctiforme)"/>
    <property type="match status" value="1"/>
</dbReference>
<dbReference type="OrthoDB" id="162811at2"/>
<dbReference type="RefSeq" id="WP_111326103.1">
    <property type="nucleotide sequence ID" value="NZ_BIFX01000001.1"/>
</dbReference>
<feature type="domain" description="Peptidase C51" evidence="1">
    <location>
        <begin position="79"/>
        <end position="216"/>
    </location>
</feature>
<dbReference type="AlphaFoldDB" id="A0A326TWU6"/>